<evidence type="ECO:0000313" key="1">
    <source>
        <dbReference type="EMBL" id="KAJ9099580.1"/>
    </source>
</evidence>
<reference evidence="1" key="1">
    <citation type="submission" date="2023-04" db="EMBL/GenBank/DDBJ databases">
        <title>Draft Genome sequencing of Naganishia species isolated from polar environments using Oxford Nanopore Technology.</title>
        <authorList>
            <person name="Leo P."/>
            <person name="Venkateswaran K."/>
        </authorList>
    </citation>
    <scope>NUCLEOTIDE SEQUENCE</scope>
    <source>
        <strain evidence="1">MNA-CCFEE 5262</strain>
    </source>
</reference>
<sequence length="198" mass="21003">MSSARSTGTATTSIPATAAAGGLTMTQPPSTASASFYKIASANYVTFGWNLTSLYVTPESLTVIATCTQNGNTYKVGPTNAAGEIDNVVPGSATQIVWNPWEYEQQAGATPLAAATYTMSVWDERGPGATVAGGRFSPYSGTQFALYRPQQYTPLSEWNCSTCSSATRIASNPAFLAIFITSMLMVFSSWGFIGRRRP</sequence>
<protein>
    <submittedName>
        <fullName evidence="1">Uncharacterized protein</fullName>
    </submittedName>
</protein>
<dbReference type="EMBL" id="JASBWS010000082">
    <property type="protein sequence ID" value="KAJ9099580.1"/>
    <property type="molecule type" value="Genomic_DNA"/>
</dbReference>
<evidence type="ECO:0000313" key="2">
    <source>
        <dbReference type="Proteomes" id="UP001230649"/>
    </source>
</evidence>
<organism evidence="1 2">
    <name type="scientific">Naganishia adeliensis</name>
    <dbReference type="NCBI Taxonomy" id="92952"/>
    <lineage>
        <taxon>Eukaryota</taxon>
        <taxon>Fungi</taxon>
        <taxon>Dikarya</taxon>
        <taxon>Basidiomycota</taxon>
        <taxon>Agaricomycotina</taxon>
        <taxon>Tremellomycetes</taxon>
        <taxon>Filobasidiales</taxon>
        <taxon>Filobasidiaceae</taxon>
        <taxon>Naganishia</taxon>
    </lineage>
</organism>
<accession>A0ACC2VJI7</accession>
<proteinExistence type="predicted"/>
<keyword evidence="2" id="KW-1185">Reference proteome</keyword>
<name>A0ACC2VJI7_9TREE</name>
<gene>
    <name evidence="1" type="ORF">QFC20_005646</name>
</gene>
<comment type="caution">
    <text evidence="1">The sequence shown here is derived from an EMBL/GenBank/DDBJ whole genome shotgun (WGS) entry which is preliminary data.</text>
</comment>
<dbReference type="Proteomes" id="UP001230649">
    <property type="component" value="Unassembled WGS sequence"/>
</dbReference>